<sequence>MKYYIDVSYNSINKWGEELCGDHIEIVKSDDGVIIVLADGLGSGVKANILATLTSKIAVTMLKEGASLEETIDTISNTLPECQVRRLAYSTFTIIKVQNDGGVYIAECDNPPFFIFDNGRDRKIYKEKKTLNGKVIYESQFRMDQDGLLTVVSDGAVHAGVGKLLNLGWQWENINDFLREIAKKEKCSKNVSRHLINACENLYDNKPGDDTTVVSIKLRQPEVVNLFTGPPESMEDDIKLVNYLKHSAGKIVVSGGTTANIVSRILNRALIVDMDTYAEDVPPMARIEGVDLVTEGVLTMKKTLEIIKETLLINDHLIYQKLLNENNGASKLAKILLEDCTHLHIWLGRAVNPAHQNPKFPIDFNIKVNIVKELQDILNFLGKEVEVTYI</sequence>
<dbReference type="Pfam" id="PF07228">
    <property type="entry name" value="SpoIIE"/>
    <property type="match status" value="1"/>
</dbReference>
<dbReference type="AlphaFoldDB" id="A0A4R3MPH1"/>
<dbReference type="InterPro" id="IPR001932">
    <property type="entry name" value="PPM-type_phosphatase-like_dom"/>
</dbReference>
<organism evidence="2 3">
    <name type="scientific">Natranaerovirga pectinivora</name>
    <dbReference type="NCBI Taxonomy" id="682400"/>
    <lineage>
        <taxon>Bacteria</taxon>
        <taxon>Bacillati</taxon>
        <taxon>Bacillota</taxon>
        <taxon>Clostridia</taxon>
        <taxon>Lachnospirales</taxon>
        <taxon>Natranaerovirgaceae</taxon>
        <taxon>Natranaerovirga</taxon>
    </lineage>
</organism>
<dbReference type="OrthoDB" id="1090916at2"/>
<feature type="domain" description="PPM-type phosphatase" evidence="1">
    <location>
        <begin position="4"/>
        <end position="218"/>
    </location>
</feature>
<evidence type="ECO:0000313" key="2">
    <source>
        <dbReference type="EMBL" id="TCT16171.1"/>
    </source>
</evidence>
<name>A0A4R3MPH1_9FIRM</name>
<dbReference type="PANTHER" id="PTHR35801">
    <property type="entry name" value="PHOSPHOSERINE PHOSPHATASE RSBX"/>
    <property type="match status" value="1"/>
</dbReference>
<proteinExistence type="predicted"/>
<dbReference type="Gene3D" id="3.60.40.10">
    <property type="entry name" value="PPM-type phosphatase domain"/>
    <property type="match status" value="1"/>
</dbReference>
<evidence type="ECO:0000259" key="1">
    <source>
        <dbReference type="SMART" id="SM00331"/>
    </source>
</evidence>
<dbReference type="InterPro" id="IPR039248">
    <property type="entry name" value="Ptase_RsbX"/>
</dbReference>
<dbReference type="PANTHER" id="PTHR35801:SF1">
    <property type="entry name" value="PHOSPHOSERINE PHOSPHATASE RSBX"/>
    <property type="match status" value="1"/>
</dbReference>
<gene>
    <name evidence="2" type="ORF">EDC18_102187</name>
</gene>
<dbReference type="SUPFAM" id="SSF81606">
    <property type="entry name" value="PP2C-like"/>
    <property type="match status" value="1"/>
</dbReference>
<dbReference type="InterPro" id="IPR036457">
    <property type="entry name" value="PPM-type-like_dom_sf"/>
</dbReference>
<dbReference type="SMART" id="SM00331">
    <property type="entry name" value="PP2C_SIG"/>
    <property type="match status" value="1"/>
</dbReference>
<accession>A0A4R3MPH1</accession>
<evidence type="ECO:0000313" key="3">
    <source>
        <dbReference type="Proteomes" id="UP000294902"/>
    </source>
</evidence>
<dbReference type="EMBL" id="SMAL01000002">
    <property type="protein sequence ID" value="TCT16171.1"/>
    <property type="molecule type" value="Genomic_DNA"/>
</dbReference>
<keyword evidence="3" id="KW-1185">Reference proteome</keyword>
<comment type="caution">
    <text evidence="2">The sequence shown here is derived from an EMBL/GenBank/DDBJ whole genome shotgun (WGS) entry which is preliminary data.</text>
</comment>
<reference evidence="2 3" key="1">
    <citation type="submission" date="2019-03" db="EMBL/GenBank/DDBJ databases">
        <title>Genomic Encyclopedia of Type Strains, Phase IV (KMG-IV): sequencing the most valuable type-strain genomes for metagenomic binning, comparative biology and taxonomic classification.</title>
        <authorList>
            <person name="Goeker M."/>
        </authorList>
    </citation>
    <scope>NUCLEOTIDE SEQUENCE [LARGE SCALE GENOMIC DNA]</scope>
    <source>
        <strain evidence="2 3">DSM 24629</strain>
    </source>
</reference>
<dbReference type="RefSeq" id="WP_132250360.1">
    <property type="nucleotide sequence ID" value="NZ_SMAL01000002.1"/>
</dbReference>
<protein>
    <submittedName>
        <fullName evidence="2">Stage II sporulation protein E</fullName>
    </submittedName>
</protein>
<dbReference type="Proteomes" id="UP000294902">
    <property type="component" value="Unassembled WGS sequence"/>
</dbReference>